<dbReference type="Pfam" id="PF00561">
    <property type="entry name" value="Abhydrolase_1"/>
    <property type="match status" value="1"/>
</dbReference>
<dbReference type="GO" id="GO:0047372">
    <property type="term" value="F:monoacylglycerol lipase activity"/>
    <property type="evidence" value="ECO:0007669"/>
    <property type="project" value="TreeGrafter"/>
</dbReference>
<dbReference type="InterPro" id="IPR000073">
    <property type="entry name" value="AB_hydrolase_1"/>
</dbReference>
<dbReference type="InterPro" id="IPR000639">
    <property type="entry name" value="Epox_hydrolase-like"/>
</dbReference>
<protein>
    <submittedName>
        <fullName evidence="2">Mesoderm-specific transcript-like protein</fullName>
    </submittedName>
</protein>
<evidence type="ECO:0000259" key="1">
    <source>
        <dbReference type="Pfam" id="PF00561"/>
    </source>
</evidence>
<organism evidence="2">
    <name type="scientific">Magallana gigas</name>
    <name type="common">Pacific oyster</name>
    <name type="synonym">Crassostrea gigas</name>
    <dbReference type="NCBI Taxonomy" id="29159"/>
    <lineage>
        <taxon>Eukaryota</taxon>
        <taxon>Metazoa</taxon>
        <taxon>Spiralia</taxon>
        <taxon>Lophotrochozoa</taxon>
        <taxon>Mollusca</taxon>
        <taxon>Bivalvia</taxon>
        <taxon>Autobranchia</taxon>
        <taxon>Pteriomorphia</taxon>
        <taxon>Ostreida</taxon>
        <taxon>Ostreoidea</taxon>
        <taxon>Ostreidae</taxon>
        <taxon>Magallana</taxon>
    </lineage>
</organism>
<sequence length="326" mass="36694">MMMWLCVAVGVGILAVFFVNYPLPPLTPVMTAWKNGGGYFKFKTHDIFYRVEKGSNPAGGPVLTIHGFPSSSHDWSKVLGGLEKQHSEVVLFDMIGFGLSDKPVDHEYSIMEQADIAEELLKKLKITQVHLLSHDYGDTVALELLARFNQKTTNLKILSLCLSNGVVRLLIAAKLRTLRLFQLLTIPYLGAVLCRLSFYGAFKRGLGEVFGVNTQPTESEFRDFYSAILHNSGYIINYKLLGYIAERSQHKERWVGSLQQTDIPVHMIYGPSDPVNPSVFIGHYKKTVPKHGITVLPAEISHYPQWEAPMEFLKAYTSFQKQLSVK</sequence>
<dbReference type="InParanoid" id="K1S3F2"/>
<dbReference type="PANTHER" id="PTHR43798:SF33">
    <property type="entry name" value="HYDROLASE, PUTATIVE (AFU_ORTHOLOGUE AFUA_2G14860)-RELATED"/>
    <property type="match status" value="1"/>
</dbReference>
<feature type="domain" description="AB hydrolase-1" evidence="1">
    <location>
        <begin position="61"/>
        <end position="309"/>
    </location>
</feature>
<dbReference type="PANTHER" id="PTHR43798">
    <property type="entry name" value="MONOACYLGLYCEROL LIPASE"/>
    <property type="match status" value="1"/>
</dbReference>
<dbReference type="AlphaFoldDB" id="K1S3F2"/>
<dbReference type="EMBL" id="JH818619">
    <property type="protein sequence ID" value="EKC41946.1"/>
    <property type="molecule type" value="Genomic_DNA"/>
</dbReference>
<name>K1S3F2_MAGGI</name>
<dbReference type="SUPFAM" id="SSF53474">
    <property type="entry name" value="alpha/beta-Hydrolases"/>
    <property type="match status" value="1"/>
</dbReference>
<gene>
    <name evidence="2" type="ORF">CGI_10011122</name>
</gene>
<dbReference type="InterPro" id="IPR029058">
    <property type="entry name" value="AB_hydrolase_fold"/>
</dbReference>
<dbReference type="HOGENOM" id="CLU_020336_3_0_1"/>
<dbReference type="PRINTS" id="PR00412">
    <property type="entry name" value="EPOXHYDRLASE"/>
</dbReference>
<dbReference type="GO" id="GO:0046464">
    <property type="term" value="P:acylglycerol catabolic process"/>
    <property type="evidence" value="ECO:0007669"/>
    <property type="project" value="TreeGrafter"/>
</dbReference>
<dbReference type="Gene3D" id="3.40.50.1820">
    <property type="entry name" value="alpha/beta hydrolase"/>
    <property type="match status" value="1"/>
</dbReference>
<accession>K1S3F2</accession>
<reference evidence="2" key="1">
    <citation type="journal article" date="2012" name="Nature">
        <title>The oyster genome reveals stress adaptation and complexity of shell formation.</title>
        <authorList>
            <person name="Zhang G."/>
            <person name="Fang X."/>
            <person name="Guo X."/>
            <person name="Li L."/>
            <person name="Luo R."/>
            <person name="Xu F."/>
            <person name="Yang P."/>
            <person name="Zhang L."/>
            <person name="Wang X."/>
            <person name="Qi H."/>
            <person name="Xiong Z."/>
            <person name="Que H."/>
            <person name="Xie Y."/>
            <person name="Holland P.W."/>
            <person name="Paps J."/>
            <person name="Zhu Y."/>
            <person name="Wu F."/>
            <person name="Chen Y."/>
            <person name="Wang J."/>
            <person name="Peng C."/>
            <person name="Meng J."/>
            <person name="Yang L."/>
            <person name="Liu J."/>
            <person name="Wen B."/>
            <person name="Zhang N."/>
            <person name="Huang Z."/>
            <person name="Zhu Q."/>
            <person name="Feng Y."/>
            <person name="Mount A."/>
            <person name="Hedgecock D."/>
            <person name="Xu Z."/>
            <person name="Liu Y."/>
            <person name="Domazet-Loso T."/>
            <person name="Du Y."/>
            <person name="Sun X."/>
            <person name="Zhang S."/>
            <person name="Liu B."/>
            <person name="Cheng P."/>
            <person name="Jiang X."/>
            <person name="Li J."/>
            <person name="Fan D."/>
            <person name="Wang W."/>
            <person name="Fu W."/>
            <person name="Wang T."/>
            <person name="Wang B."/>
            <person name="Zhang J."/>
            <person name="Peng Z."/>
            <person name="Li Y."/>
            <person name="Li N."/>
            <person name="Wang J."/>
            <person name="Chen M."/>
            <person name="He Y."/>
            <person name="Tan F."/>
            <person name="Song X."/>
            <person name="Zheng Q."/>
            <person name="Huang R."/>
            <person name="Yang H."/>
            <person name="Du X."/>
            <person name="Chen L."/>
            <person name="Yang M."/>
            <person name="Gaffney P.M."/>
            <person name="Wang S."/>
            <person name="Luo L."/>
            <person name="She Z."/>
            <person name="Ming Y."/>
            <person name="Huang W."/>
            <person name="Zhang S."/>
            <person name="Huang B."/>
            <person name="Zhang Y."/>
            <person name="Qu T."/>
            <person name="Ni P."/>
            <person name="Miao G."/>
            <person name="Wang J."/>
            <person name="Wang Q."/>
            <person name="Steinberg C.E."/>
            <person name="Wang H."/>
            <person name="Li N."/>
            <person name="Qian L."/>
            <person name="Zhang G."/>
            <person name="Li Y."/>
            <person name="Yang H."/>
            <person name="Liu X."/>
            <person name="Wang J."/>
            <person name="Yin Y."/>
            <person name="Wang J."/>
        </authorList>
    </citation>
    <scope>NUCLEOTIDE SEQUENCE [LARGE SCALE GENOMIC DNA]</scope>
    <source>
        <strain evidence="2">05x7-T-G4-1.051#20</strain>
    </source>
</reference>
<evidence type="ECO:0000313" key="2">
    <source>
        <dbReference type="EMBL" id="EKC41946.1"/>
    </source>
</evidence>
<proteinExistence type="predicted"/>
<dbReference type="InterPro" id="IPR050266">
    <property type="entry name" value="AB_hydrolase_sf"/>
</dbReference>
<dbReference type="GO" id="GO:0016020">
    <property type="term" value="C:membrane"/>
    <property type="evidence" value="ECO:0007669"/>
    <property type="project" value="TreeGrafter"/>
</dbReference>